<protein>
    <submittedName>
        <fullName evidence="3">Class A beta-lactamase-related serine hydrolase</fullName>
    </submittedName>
</protein>
<dbReference type="SUPFAM" id="SSF56601">
    <property type="entry name" value="beta-lactamase/transpeptidase-like"/>
    <property type="match status" value="1"/>
</dbReference>
<dbReference type="InterPro" id="IPR050789">
    <property type="entry name" value="Diverse_Enzym_Activities"/>
</dbReference>
<evidence type="ECO:0000313" key="4">
    <source>
        <dbReference type="Proteomes" id="UP000294321"/>
    </source>
</evidence>
<dbReference type="Pfam" id="PF00144">
    <property type="entry name" value="Beta-lactamase"/>
    <property type="match status" value="1"/>
</dbReference>
<accession>A0A4P6ZMC3</accession>
<dbReference type="InterPro" id="IPR012338">
    <property type="entry name" value="Beta-lactam/transpept-like"/>
</dbReference>
<dbReference type="InterPro" id="IPR001466">
    <property type="entry name" value="Beta-lactam-related"/>
</dbReference>
<dbReference type="PANTHER" id="PTHR43283:SF11">
    <property type="entry name" value="BETA-LACTAMASE-RELATED DOMAIN-CONTAINING PROTEIN"/>
    <property type="match status" value="1"/>
</dbReference>
<dbReference type="OrthoDB" id="9803467at2"/>
<dbReference type="AlphaFoldDB" id="A0A4P6ZMC3"/>
<dbReference type="EMBL" id="CP034726">
    <property type="protein sequence ID" value="QBP19035.1"/>
    <property type="molecule type" value="Genomic_DNA"/>
</dbReference>
<keyword evidence="1 3" id="KW-0378">Hydrolase</keyword>
<keyword evidence="4" id="KW-1185">Reference proteome</keyword>
<reference evidence="4" key="1">
    <citation type="submission" date="2018-12" db="EMBL/GenBank/DDBJ databases">
        <title>A new species of lactobacillus.</title>
        <authorList>
            <person name="Jian Y."/>
            <person name="Xin L."/>
            <person name="Hong Z.J."/>
            <person name="Ming L.Z."/>
            <person name="Hong X.Z."/>
        </authorList>
    </citation>
    <scope>NUCLEOTIDE SEQUENCE [LARGE SCALE GENOMIC DNA]</scope>
    <source>
        <strain evidence="4">HSLZ-75</strain>
    </source>
</reference>
<name>A0A4P6ZMC3_9LACO</name>
<sequence>MKQMVKKGVVPGISYAIIDHHQIMANIIGDQEWVPYRKPLLDNQIYDLASLTKVVGTVPVILQLVQQHLLKINDSISKYLPEWKYPQVTVRHLLTHTSGIAGWIPHRNQLPPKKMLKAMLGLHINQNFDRKMVYSDTNFIFLGLIAKRITGKPIHQLITQMVLKPLDMTSSGFNPVDKKRCVPTEVMHGKLLKGTPDDPKAQILGPDCGSAGLFSTVSDLIKYCQAILYPQTDPAVLTPRMTNELFHDHTYHGSLGRSYGWAVRHKPHFYIYQSGYTGTGIAIQPDRQRAFIFLSNRVHPKRPNIPFLAYRKHVVETFISEK</sequence>
<evidence type="ECO:0000313" key="3">
    <source>
        <dbReference type="EMBL" id="QBP19035.1"/>
    </source>
</evidence>
<dbReference type="GO" id="GO:0016787">
    <property type="term" value="F:hydrolase activity"/>
    <property type="evidence" value="ECO:0007669"/>
    <property type="project" value="UniProtKB-KW"/>
</dbReference>
<dbReference type="Proteomes" id="UP000294321">
    <property type="component" value="Chromosome"/>
</dbReference>
<proteinExistence type="predicted"/>
<dbReference type="PANTHER" id="PTHR43283">
    <property type="entry name" value="BETA-LACTAMASE-RELATED"/>
    <property type="match status" value="1"/>
</dbReference>
<evidence type="ECO:0000259" key="2">
    <source>
        <dbReference type="Pfam" id="PF00144"/>
    </source>
</evidence>
<evidence type="ECO:0000256" key="1">
    <source>
        <dbReference type="ARBA" id="ARBA00022801"/>
    </source>
</evidence>
<organism evidence="3 4">
    <name type="scientific">Acetilactobacillus jinshanensis</name>
    <dbReference type="NCBI Taxonomy" id="1720083"/>
    <lineage>
        <taxon>Bacteria</taxon>
        <taxon>Bacillati</taxon>
        <taxon>Bacillota</taxon>
        <taxon>Bacilli</taxon>
        <taxon>Lactobacillales</taxon>
        <taxon>Lactobacillaceae</taxon>
        <taxon>Acetilactobacillus</taxon>
    </lineage>
</organism>
<feature type="domain" description="Beta-lactamase-related" evidence="2">
    <location>
        <begin position="2"/>
        <end position="302"/>
    </location>
</feature>
<dbReference type="KEGG" id="lji:ELX58_06645"/>
<gene>
    <name evidence="3" type="ORF">ELX58_06645</name>
</gene>
<dbReference type="Gene3D" id="3.40.710.10">
    <property type="entry name" value="DD-peptidase/beta-lactamase superfamily"/>
    <property type="match status" value="1"/>
</dbReference>